<keyword evidence="3" id="KW-1185">Reference proteome</keyword>
<sequence length="113" mass="12421">MTAAPALRRLLAVFAVLATWGTSLPALAQLRTFPANTEVGKLSAIGQGWVRIGKTDFPLAPGVQIRNRQNLIVLPMTVAGEYKDQPVRVQWDAQGQVWKLWLLTEDEAQALAK</sequence>
<protein>
    <submittedName>
        <fullName evidence="2">Uncharacterized protein</fullName>
    </submittedName>
</protein>
<feature type="chain" id="PRO_5022772210" evidence="1">
    <location>
        <begin position="29"/>
        <end position="113"/>
    </location>
</feature>
<evidence type="ECO:0000313" key="3">
    <source>
        <dbReference type="Proteomes" id="UP000323671"/>
    </source>
</evidence>
<dbReference type="AlphaFoldDB" id="A0A5C1E4S7"/>
<gene>
    <name evidence="2" type="ORF">OTERR_04360</name>
</gene>
<name>A0A5C1E4S7_9RHOO</name>
<dbReference type="EMBL" id="CP022579">
    <property type="protein sequence ID" value="QEL63912.1"/>
    <property type="molecule type" value="Genomic_DNA"/>
</dbReference>
<evidence type="ECO:0000313" key="2">
    <source>
        <dbReference type="EMBL" id="QEL63912.1"/>
    </source>
</evidence>
<organism evidence="2 3">
    <name type="scientific">Oryzomicrobium terrae</name>
    <dbReference type="NCBI Taxonomy" id="1735038"/>
    <lineage>
        <taxon>Bacteria</taxon>
        <taxon>Pseudomonadati</taxon>
        <taxon>Pseudomonadota</taxon>
        <taxon>Betaproteobacteria</taxon>
        <taxon>Rhodocyclales</taxon>
        <taxon>Rhodocyclaceae</taxon>
        <taxon>Oryzomicrobium</taxon>
    </lineage>
</organism>
<keyword evidence="1" id="KW-0732">Signal</keyword>
<proteinExistence type="predicted"/>
<dbReference type="KEGG" id="otr:OTERR_04360"/>
<feature type="signal peptide" evidence="1">
    <location>
        <begin position="1"/>
        <end position="28"/>
    </location>
</feature>
<dbReference type="RefSeq" id="WP_149424721.1">
    <property type="nucleotide sequence ID" value="NZ_CP022579.1"/>
</dbReference>
<evidence type="ECO:0000256" key="1">
    <source>
        <dbReference type="SAM" id="SignalP"/>
    </source>
</evidence>
<accession>A0A5C1E4S7</accession>
<dbReference type="Proteomes" id="UP000323671">
    <property type="component" value="Chromosome"/>
</dbReference>
<reference evidence="2 3" key="1">
    <citation type="submission" date="2017-07" db="EMBL/GenBank/DDBJ databases">
        <title>Complete genome sequence of Oryzomicrobium terrae TPP412.</title>
        <authorList>
            <person name="Chiu L.-W."/>
            <person name="Lo K.-J."/>
            <person name="Tsai Y.-M."/>
            <person name="Lin S.-S."/>
            <person name="Kuo C.-H."/>
            <person name="Liu C.-T."/>
        </authorList>
    </citation>
    <scope>NUCLEOTIDE SEQUENCE [LARGE SCALE GENOMIC DNA]</scope>
    <source>
        <strain evidence="2 3">TPP412</strain>
    </source>
</reference>